<sequence length="516" mass="54413">MTFEADEPHAAALSPDALNAAALSPDALRADALRAGRLVMVDIPGPTLDGDTAASLRRHGIRSVCLFGKNVVDADQLRALCADLRAVMGEDALIALDHEGGAILRPTFWPFAPSAMALGAADDPDLTRRVNEALARQLRAVGINWNFAPVLDVNVNPANPVIGERAFGSQVALVTRHGGAALAGHDAAGVAACVKHFPGHGDTSLDSHHALPSVTRSREELDRTEFAPFRALLPGTPAVMTAHIVYPALDPHAPATLSRPVLTGLLRGEWGFEGVIVTDSMGMKAIDDHYGRGEAGVLALQAGADLVMALGRREAQEATLDAIARALADGRLDPAQGQASAARLSALARRYPAQADTTLDPGADAPLFARAWAQGLTAYRDPVAPTPGSRIRLVAQRRVTRENVSEASVDAATLAAELAGVYRVELTAFDDPADLDWAALQAEGVPVLLATTARHRQPALRGVRPDLHLALYNPYAALDVDAPAVLTFGFRPEARAALLAWLRGEARAPGRLPFGH</sequence>
<dbReference type="InterPro" id="IPR001764">
    <property type="entry name" value="Glyco_hydro_3_N"/>
</dbReference>
<dbReference type="InterPro" id="IPR019800">
    <property type="entry name" value="Glyco_hydro_3_AS"/>
</dbReference>
<dbReference type="PANTHER" id="PTHR30480:SF16">
    <property type="entry name" value="GLYCOSIDE HYDROLASE FAMILY 3 DOMAIN PROTEIN"/>
    <property type="match status" value="1"/>
</dbReference>
<evidence type="ECO:0000256" key="3">
    <source>
        <dbReference type="ARBA" id="ARBA00023295"/>
    </source>
</evidence>
<evidence type="ECO:0000256" key="2">
    <source>
        <dbReference type="ARBA" id="ARBA00022801"/>
    </source>
</evidence>
<comment type="similarity">
    <text evidence="1">Belongs to the glycosyl hydrolase 3 family.</text>
</comment>
<evidence type="ECO:0000259" key="4">
    <source>
        <dbReference type="Pfam" id="PF00933"/>
    </source>
</evidence>
<accession>A0ABP3MMV3</accession>
<dbReference type="PANTHER" id="PTHR30480">
    <property type="entry name" value="BETA-HEXOSAMINIDASE-RELATED"/>
    <property type="match status" value="1"/>
</dbReference>
<proteinExistence type="inferred from homology"/>
<keyword evidence="2" id="KW-0378">Hydrolase</keyword>
<dbReference type="EMBL" id="BAAADB010000030">
    <property type="protein sequence ID" value="GAA0521805.1"/>
    <property type="molecule type" value="Genomic_DNA"/>
</dbReference>
<dbReference type="Pfam" id="PF00933">
    <property type="entry name" value="Glyco_hydro_3"/>
    <property type="match status" value="1"/>
</dbReference>
<dbReference type="NCBIfam" id="NF003740">
    <property type="entry name" value="PRK05337.1"/>
    <property type="match status" value="1"/>
</dbReference>
<dbReference type="InterPro" id="IPR036962">
    <property type="entry name" value="Glyco_hydro_3_N_sf"/>
</dbReference>
<keyword evidence="6" id="KW-1185">Reference proteome</keyword>
<evidence type="ECO:0000313" key="6">
    <source>
        <dbReference type="Proteomes" id="UP001500191"/>
    </source>
</evidence>
<feature type="domain" description="Glycoside hydrolase family 3 N-terminal" evidence="4">
    <location>
        <begin position="36"/>
        <end position="345"/>
    </location>
</feature>
<dbReference type="PROSITE" id="PS00775">
    <property type="entry name" value="GLYCOSYL_HYDROL_F3"/>
    <property type="match status" value="1"/>
</dbReference>
<dbReference type="Proteomes" id="UP001500191">
    <property type="component" value="Unassembled WGS sequence"/>
</dbReference>
<name>A0ABP3MMV3_9DEIO</name>
<evidence type="ECO:0000313" key="5">
    <source>
        <dbReference type="EMBL" id="GAA0521805.1"/>
    </source>
</evidence>
<dbReference type="SUPFAM" id="SSF51445">
    <property type="entry name" value="(Trans)glycosidases"/>
    <property type="match status" value="1"/>
</dbReference>
<keyword evidence="3" id="KW-0326">Glycosidase</keyword>
<dbReference type="PRINTS" id="PR00133">
    <property type="entry name" value="GLHYDRLASE3"/>
</dbReference>
<reference evidence="6" key="1">
    <citation type="journal article" date="2019" name="Int. J. Syst. Evol. Microbiol.">
        <title>The Global Catalogue of Microorganisms (GCM) 10K type strain sequencing project: providing services to taxonomists for standard genome sequencing and annotation.</title>
        <authorList>
            <consortium name="The Broad Institute Genomics Platform"/>
            <consortium name="The Broad Institute Genome Sequencing Center for Infectious Disease"/>
            <person name="Wu L."/>
            <person name="Ma J."/>
        </authorList>
    </citation>
    <scope>NUCLEOTIDE SEQUENCE [LARGE SCALE GENOMIC DNA]</scope>
    <source>
        <strain evidence="6">JCM 14368</strain>
    </source>
</reference>
<dbReference type="InterPro" id="IPR050226">
    <property type="entry name" value="NagZ_Beta-hexosaminidase"/>
</dbReference>
<gene>
    <name evidence="5" type="ORF">GCM10008937_31720</name>
</gene>
<protein>
    <recommendedName>
        <fullName evidence="4">Glycoside hydrolase family 3 N-terminal domain-containing protein</fullName>
    </recommendedName>
</protein>
<evidence type="ECO:0000256" key="1">
    <source>
        <dbReference type="ARBA" id="ARBA00005336"/>
    </source>
</evidence>
<comment type="caution">
    <text evidence="5">The sequence shown here is derived from an EMBL/GenBank/DDBJ whole genome shotgun (WGS) entry which is preliminary data.</text>
</comment>
<organism evidence="5 6">
    <name type="scientific">Deinococcus depolymerans</name>
    <dbReference type="NCBI Taxonomy" id="392408"/>
    <lineage>
        <taxon>Bacteria</taxon>
        <taxon>Thermotogati</taxon>
        <taxon>Deinococcota</taxon>
        <taxon>Deinococci</taxon>
        <taxon>Deinococcales</taxon>
        <taxon>Deinococcaceae</taxon>
        <taxon>Deinococcus</taxon>
    </lineage>
</organism>
<dbReference type="RefSeq" id="WP_343760931.1">
    <property type="nucleotide sequence ID" value="NZ_BAAADB010000030.1"/>
</dbReference>
<dbReference type="InterPro" id="IPR017853">
    <property type="entry name" value="GH"/>
</dbReference>
<dbReference type="Gene3D" id="3.20.20.300">
    <property type="entry name" value="Glycoside hydrolase, family 3, N-terminal domain"/>
    <property type="match status" value="1"/>
</dbReference>